<sequence length="216" mass="23979">MAPPDPDRLYPLPGHDRTVFLKPLLRQRLAECGRPDNVEVGDFSYYDDAVDPLPFFERNLRYNYGYSGARLTIGRYCALASGTTFVMPDANHAMAGFTTYPFPIFGGEWAERLPVAELPVPATGDTMVGHDVWFGCESMVMPGVTIGTGAVVGARAVVARDVPPYTVVAGNPARVVRRRFDDATVARLLDLAWWDWPVERVTEAIPDLVFGRMERL</sequence>
<dbReference type="AlphaFoldDB" id="A0A919CNV5"/>
<evidence type="ECO:0000313" key="3">
    <source>
        <dbReference type="Proteomes" id="UP000630353"/>
    </source>
</evidence>
<dbReference type="PANTHER" id="PTHR43300:SF11">
    <property type="entry name" value="ACETYLTRANSFERASE RV3034C-RELATED"/>
    <property type="match status" value="1"/>
</dbReference>
<dbReference type="EMBL" id="BMZS01000002">
    <property type="protein sequence ID" value="GHD44104.1"/>
    <property type="molecule type" value="Genomic_DNA"/>
</dbReference>
<reference evidence="2" key="1">
    <citation type="journal article" date="2014" name="Int. J. Syst. Evol. Microbiol.">
        <title>Complete genome sequence of Corynebacterium casei LMG S-19264T (=DSM 44701T), isolated from a smear-ripened cheese.</title>
        <authorList>
            <consortium name="US DOE Joint Genome Institute (JGI-PGF)"/>
            <person name="Walter F."/>
            <person name="Albersmeier A."/>
            <person name="Kalinowski J."/>
            <person name="Ruckert C."/>
        </authorList>
    </citation>
    <scope>NUCLEOTIDE SEQUENCE</scope>
    <source>
        <strain evidence="2">KCTC 42651</strain>
    </source>
</reference>
<name>A0A919CNV5_9PROT</name>
<dbReference type="Proteomes" id="UP000630353">
    <property type="component" value="Unassembled WGS sequence"/>
</dbReference>
<keyword evidence="3" id="KW-1185">Reference proteome</keyword>
<comment type="similarity">
    <text evidence="1">Belongs to the transferase hexapeptide repeat family.</text>
</comment>
<dbReference type="RefSeq" id="WP_189987936.1">
    <property type="nucleotide sequence ID" value="NZ_BMZS01000002.1"/>
</dbReference>
<comment type="caution">
    <text evidence="2">The sequence shown here is derived from an EMBL/GenBank/DDBJ whole genome shotgun (WGS) entry which is preliminary data.</text>
</comment>
<evidence type="ECO:0000256" key="1">
    <source>
        <dbReference type="ARBA" id="ARBA00007274"/>
    </source>
</evidence>
<gene>
    <name evidence="2" type="ORF">GCM10017083_11150</name>
</gene>
<evidence type="ECO:0000313" key="2">
    <source>
        <dbReference type="EMBL" id="GHD44104.1"/>
    </source>
</evidence>
<dbReference type="InterPro" id="IPR001451">
    <property type="entry name" value="Hexapep"/>
</dbReference>
<reference evidence="2" key="2">
    <citation type="submission" date="2020-09" db="EMBL/GenBank/DDBJ databases">
        <authorList>
            <person name="Sun Q."/>
            <person name="Kim S."/>
        </authorList>
    </citation>
    <scope>NUCLEOTIDE SEQUENCE</scope>
    <source>
        <strain evidence="2">KCTC 42651</strain>
    </source>
</reference>
<dbReference type="InterPro" id="IPR011004">
    <property type="entry name" value="Trimer_LpxA-like_sf"/>
</dbReference>
<accession>A0A919CNV5</accession>
<protein>
    <submittedName>
        <fullName evidence="2">Acetyltransferase</fullName>
    </submittedName>
</protein>
<dbReference type="Gene3D" id="2.160.10.10">
    <property type="entry name" value="Hexapeptide repeat proteins"/>
    <property type="match status" value="1"/>
</dbReference>
<dbReference type="SUPFAM" id="SSF51161">
    <property type="entry name" value="Trimeric LpxA-like enzymes"/>
    <property type="match status" value="1"/>
</dbReference>
<dbReference type="CDD" id="cd03349">
    <property type="entry name" value="LbH_XAT"/>
    <property type="match status" value="1"/>
</dbReference>
<dbReference type="Pfam" id="PF00132">
    <property type="entry name" value="Hexapep"/>
    <property type="match status" value="1"/>
</dbReference>
<proteinExistence type="inferred from homology"/>
<dbReference type="PANTHER" id="PTHR43300">
    <property type="entry name" value="ACETYLTRANSFERASE"/>
    <property type="match status" value="1"/>
</dbReference>
<organism evidence="2 3">
    <name type="scientific">Thalassobaculum fulvum</name>
    <dbReference type="NCBI Taxonomy" id="1633335"/>
    <lineage>
        <taxon>Bacteria</taxon>
        <taxon>Pseudomonadati</taxon>
        <taxon>Pseudomonadota</taxon>
        <taxon>Alphaproteobacteria</taxon>
        <taxon>Rhodospirillales</taxon>
        <taxon>Thalassobaculaceae</taxon>
        <taxon>Thalassobaculum</taxon>
    </lineage>
</organism>
<dbReference type="InterPro" id="IPR050179">
    <property type="entry name" value="Trans_hexapeptide_repeat"/>
</dbReference>